<reference evidence="3 4" key="1">
    <citation type="submission" date="2020-10" db="EMBL/GenBank/DDBJ databases">
        <title>The Coptis chinensis genome and diversification of protoberbering-type alkaloids.</title>
        <authorList>
            <person name="Wang B."/>
            <person name="Shu S."/>
            <person name="Song C."/>
            <person name="Liu Y."/>
        </authorList>
    </citation>
    <scope>NUCLEOTIDE SEQUENCE [LARGE SCALE GENOMIC DNA]</scope>
    <source>
        <strain evidence="3">HL-2020</strain>
        <tissue evidence="3">Leaf</tissue>
    </source>
</reference>
<dbReference type="OrthoDB" id="238316at2759"/>
<evidence type="ECO:0000313" key="3">
    <source>
        <dbReference type="EMBL" id="KAF9609839.1"/>
    </source>
</evidence>
<dbReference type="AlphaFoldDB" id="A0A835I3C2"/>
<evidence type="ECO:0000313" key="4">
    <source>
        <dbReference type="Proteomes" id="UP000631114"/>
    </source>
</evidence>
<dbReference type="Pfam" id="PF18552">
    <property type="entry name" value="PheRS_DBD1"/>
    <property type="match status" value="1"/>
</dbReference>
<dbReference type="EMBL" id="JADFTS010000004">
    <property type="protein sequence ID" value="KAF9609839.1"/>
    <property type="molecule type" value="Genomic_DNA"/>
</dbReference>
<dbReference type="InterPro" id="IPR040725">
    <property type="entry name" value="PheRS_DBD3"/>
</dbReference>
<evidence type="ECO:0000259" key="1">
    <source>
        <dbReference type="Pfam" id="PF18552"/>
    </source>
</evidence>
<dbReference type="Proteomes" id="UP000631114">
    <property type="component" value="Unassembled WGS sequence"/>
</dbReference>
<dbReference type="Gene3D" id="1.10.10.2320">
    <property type="match status" value="1"/>
</dbReference>
<gene>
    <name evidence="3" type="ORF">IFM89_018781</name>
</gene>
<name>A0A835I3C2_9MAGN</name>
<dbReference type="Gene3D" id="3.30.1370.240">
    <property type="match status" value="1"/>
</dbReference>
<dbReference type="Gene3D" id="1.10.10.2330">
    <property type="match status" value="1"/>
</dbReference>
<keyword evidence="4" id="KW-1185">Reference proteome</keyword>
<organism evidence="3 4">
    <name type="scientific">Coptis chinensis</name>
    <dbReference type="NCBI Taxonomy" id="261450"/>
    <lineage>
        <taxon>Eukaryota</taxon>
        <taxon>Viridiplantae</taxon>
        <taxon>Streptophyta</taxon>
        <taxon>Embryophyta</taxon>
        <taxon>Tracheophyta</taxon>
        <taxon>Spermatophyta</taxon>
        <taxon>Magnoliopsida</taxon>
        <taxon>Ranunculales</taxon>
        <taxon>Ranunculaceae</taxon>
        <taxon>Coptidoideae</taxon>
        <taxon>Coptis</taxon>
    </lineage>
</organism>
<comment type="caution">
    <text evidence="3">The sequence shown here is derived from an EMBL/GenBank/DDBJ whole genome shotgun (WGS) entry which is preliminary data.</text>
</comment>
<evidence type="ECO:0008006" key="5">
    <source>
        <dbReference type="Google" id="ProtNLM"/>
    </source>
</evidence>
<dbReference type="Pfam" id="PF18553">
    <property type="entry name" value="PheRS_DBD3"/>
    <property type="match status" value="1"/>
</dbReference>
<proteinExistence type="predicted"/>
<feature type="domain" description="PheRS DNA binding" evidence="2">
    <location>
        <begin position="72"/>
        <end position="125"/>
    </location>
</feature>
<protein>
    <recommendedName>
        <fullName evidence="5">Phenylalanine--tRNA ligase alpha subunit</fullName>
    </recommendedName>
</protein>
<feature type="domain" description="PheRS DNA binding" evidence="1">
    <location>
        <begin position="5"/>
        <end position="58"/>
    </location>
</feature>
<accession>A0A835I3C2</accession>
<dbReference type="InterPro" id="IPR040724">
    <property type="entry name" value="PheRS_DBD1"/>
</dbReference>
<sequence>MGDTEKAILSCLNTQQEIQDSGDFSKSVNIDHSDIVNVVKSLHGFGLVLAQEIKRENWVLSDEGNQYAEVGSPEVQLFNAVPPQGIARDELQKKVAPLILKIGSQYAVKSKWIEMGKQQVTRKVQCVEDHVKDLLLQIKDGKGIGSEDINLLKRRKLIELQTWNGFSLKKGPNFVLERKKLATDLTRELLQSGDWKNMELKPYNFSAKALPPSGGHLHPLLKACFQYLIFISVFT</sequence>
<evidence type="ECO:0000259" key="2">
    <source>
        <dbReference type="Pfam" id="PF18553"/>
    </source>
</evidence>